<dbReference type="InterPro" id="IPR041854">
    <property type="entry name" value="BFD-like_2Fe2S-bd_dom_sf"/>
</dbReference>
<reference evidence="4 5" key="1">
    <citation type="submission" date="2019-03" db="EMBL/GenBank/DDBJ databases">
        <title>Genomic Encyclopedia of Archaeal and Bacterial Type Strains, Phase II (KMG-II): from individual species to whole genera.</title>
        <authorList>
            <person name="Goeker M."/>
        </authorList>
    </citation>
    <scope>NUCLEOTIDE SEQUENCE [LARGE SCALE GENOMIC DNA]</scope>
    <source>
        <strain evidence="4 5">DSM 26433</strain>
    </source>
</reference>
<dbReference type="PIRSF" id="PIRSF037495">
    <property type="entry name" value="Opine_OX_OoxA/HcnB"/>
    <property type="match status" value="1"/>
</dbReference>
<keyword evidence="1" id="KW-0560">Oxidoreductase</keyword>
<dbReference type="RefSeq" id="WP_132860555.1">
    <property type="nucleotide sequence ID" value="NZ_SMGR01000002.1"/>
</dbReference>
<comment type="caution">
    <text evidence="4">The sequence shown here is derived from an EMBL/GenBank/DDBJ whole genome shotgun (WGS) entry which is preliminary data.</text>
</comment>
<sequence length="468" mass="49382">MSLFDLAIVGAGAAGMAAAREGAEAGMSVALIDEQPRAGGQVYRNVARAARPMGEVLGEHYVQGAPLAAALEHEGITHFAGHALCGIEGGWLALSSVEGGCRIHARNVLLATGAIERPMPVPGWTLPGVMTVGAAQVMLKQSGVAVENAVLVGSGPLLHLVAVQLVRAGTPPKALVETRKRGDARRAMLMWRLALRATPYVKRSIADLVAVRNAGVARYMASRDVALLGERRVEAVAFSSGGRRREVPCEAVLLHHGVIPHLQASRAAGVPEVWNEGQQAFVPVCDTWGRTEVPHVWVAGDGAWIGGARAAELSGRIAALGIAHDLGYVRSAERDRRTAGWFEEREFELSLRPVVERAFPPYPAALAPADGVTLCRCEEVTAGEVRNAVRSGAQGANQIKVMTRAGMGRCQGRMCGDGVARILADERGTLMGDVAPLGVRPPIKPITLGALAQMHHDAQHAEEEGGDD</sequence>
<dbReference type="InterPro" id="IPR023753">
    <property type="entry name" value="FAD/NAD-binding_dom"/>
</dbReference>
<dbReference type="Proteomes" id="UP000295673">
    <property type="component" value="Unassembled WGS sequence"/>
</dbReference>
<organism evidence="4 5">
    <name type="scientific">Shimia isoporae</name>
    <dbReference type="NCBI Taxonomy" id="647720"/>
    <lineage>
        <taxon>Bacteria</taxon>
        <taxon>Pseudomonadati</taxon>
        <taxon>Pseudomonadota</taxon>
        <taxon>Alphaproteobacteria</taxon>
        <taxon>Rhodobacterales</taxon>
        <taxon>Roseobacteraceae</taxon>
    </lineage>
</organism>
<dbReference type="PANTHER" id="PTHR42949:SF3">
    <property type="entry name" value="ANAEROBIC GLYCEROL-3-PHOSPHATE DEHYDROGENASE SUBUNIT B"/>
    <property type="match status" value="1"/>
</dbReference>
<dbReference type="PRINTS" id="PR00469">
    <property type="entry name" value="PNDRDTASEII"/>
</dbReference>
<dbReference type="InterPro" id="IPR036188">
    <property type="entry name" value="FAD/NAD-bd_sf"/>
</dbReference>
<dbReference type="InterPro" id="IPR051691">
    <property type="entry name" value="Metab_Enz_Cyan_OpOx_G3PDH"/>
</dbReference>
<dbReference type="PANTHER" id="PTHR42949">
    <property type="entry name" value="ANAEROBIC GLYCEROL-3-PHOSPHATE DEHYDROGENASE SUBUNIT B"/>
    <property type="match status" value="1"/>
</dbReference>
<proteinExistence type="predicted"/>
<gene>
    <name evidence="4" type="ORF">BXY66_2531</name>
</gene>
<name>A0A4R1NAT2_9RHOB</name>
<evidence type="ECO:0000313" key="5">
    <source>
        <dbReference type="Proteomes" id="UP000295673"/>
    </source>
</evidence>
<evidence type="ECO:0000313" key="4">
    <source>
        <dbReference type="EMBL" id="TCL01219.1"/>
    </source>
</evidence>
<dbReference type="SUPFAM" id="SSF51905">
    <property type="entry name" value="FAD/NAD(P)-binding domain"/>
    <property type="match status" value="1"/>
</dbReference>
<dbReference type="CDD" id="cd19946">
    <property type="entry name" value="GlpA-like_Fer2_BFD-like"/>
    <property type="match status" value="1"/>
</dbReference>
<dbReference type="InterPro" id="IPR007419">
    <property type="entry name" value="BFD-like_2Fe2S-bd_dom"/>
</dbReference>
<evidence type="ECO:0000259" key="3">
    <source>
        <dbReference type="Pfam" id="PF07992"/>
    </source>
</evidence>
<keyword evidence="5" id="KW-1185">Reference proteome</keyword>
<dbReference type="EMBL" id="SMGR01000002">
    <property type="protein sequence ID" value="TCL01219.1"/>
    <property type="molecule type" value="Genomic_DNA"/>
</dbReference>
<protein>
    <submittedName>
        <fullName evidence="4">NADPH-dependent 2,4-dienoyl-CoA reductase/sulfur reductase-like enzyme</fullName>
    </submittedName>
</protein>
<evidence type="ECO:0000256" key="1">
    <source>
        <dbReference type="ARBA" id="ARBA00023002"/>
    </source>
</evidence>
<dbReference type="OrthoDB" id="9801699at2"/>
<dbReference type="Gene3D" id="3.50.50.60">
    <property type="entry name" value="FAD/NAD(P)-binding domain"/>
    <property type="match status" value="2"/>
</dbReference>
<dbReference type="AlphaFoldDB" id="A0A4R1NAT2"/>
<evidence type="ECO:0000259" key="2">
    <source>
        <dbReference type="Pfam" id="PF04324"/>
    </source>
</evidence>
<feature type="domain" description="FAD/NAD(P)-binding" evidence="3">
    <location>
        <begin position="4"/>
        <end position="310"/>
    </location>
</feature>
<feature type="domain" description="BFD-like [2Fe-2S]-binding" evidence="2">
    <location>
        <begin position="374"/>
        <end position="424"/>
    </location>
</feature>
<dbReference type="Gene3D" id="1.10.10.1100">
    <property type="entry name" value="BFD-like [2Fe-2S]-binding domain"/>
    <property type="match status" value="1"/>
</dbReference>
<dbReference type="Pfam" id="PF04324">
    <property type="entry name" value="Fer2_BFD"/>
    <property type="match status" value="1"/>
</dbReference>
<accession>A0A4R1NAT2</accession>
<dbReference type="GO" id="GO:0016491">
    <property type="term" value="F:oxidoreductase activity"/>
    <property type="evidence" value="ECO:0007669"/>
    <property type="project" value="UniProtKB-KW"/>
</dbReference>
<dbReference type="Pfam" id="PF07992">
    <property type="entry name" value="Pyr_redox_2"/>
    <property type="match status" value="1"/>
</dbReference>
<dbReference type="PRINTS" id="PR00368">
    <property type="entry name" value="FADPNR"/>
</dbReference>
<dbReference type="InterPro" id="IPR017224">
    <property type="entry name" value="Opine_Oxase_asu/HCN_bsu"/>
</dbReference>